<gene>
    <name evidence="4" type="ORF">L9F63_023046</name>
</gene>
<evidence type="ECO:0000256" key="1">
    <source>
        <dbReference type="ARBA" id="ARBA00023157"/>
    </source>
</evidence>
<reference evidence="4" key="1">
    <citation type="journal article" date="2023" name="IScience">
        <title>Live-bearing cockroach genome reveals convergent evolutionary mechanisms linked to viviparity in insects and beyond.</title>
        <authorList>
            <person name="Fouks B."/>
            <person name="Harrison M.C."/>
            <person name="Mikhailova A.A."/>
            <person name="Marchal E."/>
            <person name="English S."/>
            <person name="Carruthers M."/>
            <person name="Jennings E.C."/>
            <person name="Chiamaka E.L."/>
            <person name="Frigard R.A."/>
            <person name="Pippel M."/>
            <person name="Attardo G.M."/>
            <person name="Benoit J.B."/>
            <person name="Bornberg-Bauer E."/>
            <person name="Tobe S.S."/>
        </authorList>
    </citation>
    <scope>NUCLEOTIDE SEQUENCE</scope>
    <source>
        <strain evidence="4">Stay&amp;Tobe</strain>
    </source>
</reference>
<organism evidence="4 5">
    <name type="scientific">Diploptera punctata</name>
    <name type="common">Pacific beetle cockroach</name>
    <dbReference type="NCBI Taxonomy" id="6984"/>
    <lineage>
        <taxon>Eukaryota</taxon>
        <taxon>Metazoa</taxon>
        <taxon>Ecdysozoa</taxon>
        <taxon>Arthropoda</taxon>
        <taxon>Hexapoda</taxon>
        <taxon>Insecta</taxon>
        <taxon>Pterygota</taxon>
        <taxon>Neoptera</taxon>
        <taxon>Polyneoptera</taxon>
        <taxon>Dictyoptera</taxon>
        <taxon>Blattodea</taxon>
        <taxon>Blaberoidea</taxon>
        <taxon>Blaberidae</taxon>
        <taxon>Diplopterinae</taxon>
        <taxon>Diploptera</taxon>
    </lineage>
</organism>
<sequence length="98" mass="11147">PKISNVLREVQVPVWRNDDCSRRYSRPFNSSIICAGEEIGKKNSFAGDSGGPLMIMYDGRWIQIGVASDAPDTETPFFPGLYVRVTDYMDWIEEKILE</sequence>
<evidence type="ECO:0000313" key="4">
    <source>
        <dbReference type="EMBL" id="KAJ9582616.1"/>
    </source>
</evidence>
<dbReference type="PANTHER" id="PTHR24256">
    <property type="entry name" value="TRYPTASE-RELATED"/>
    <property type="match status" value="1"/>
</dbReference>
<dbReference type="InterPro" id="IPR051487">
    <property type="entry name" value="Ser/Thr_Proteases_Immune/Dev"/>
</dbReference>
<name>A0AAD7ZLN0_DIPPU</name>
<dbReference type="InterPro" id="IPR009003">
    <property type="entry name" value="Peptidase_S1_PA"/>
</dbReference>
<dbReference type="InterPro" id="IPR033116">
    <property type="entry name" value="TRYPSIN_SER"/>
</dbReference>
<proteinExistence type="inferred from homology"/>
<dbReference type="AlphaFoldDB" id="A0AAD7ZLN0"/>
<evidence type="ECO:0000313" key="5">
    <source>
        <dbReference type="Proteomes" id="UP001233999"/>
    </source>
</evidence>
<comment type="caution">
    <text evidence="4">The sequence shown here is derived from an EMBL/GenBank/DDBJ whole genome shotgun (WGS) entry which is preliminary data.</text>
</comment>
<protein>
    <recommendedName>
        <fullName evidence="3">Peptidase S1 domain-containing protein</fullName>
    </recommendedName>
</protein>
<reference evidence="4" key="2">
    <citation type="submission" date="2023-05" db="EMBL/GenBank/DDBJ databases">
        <authorList>
            <person name="Fouks B."/>
        </authorList>
    </citation>
    <scope>NUCLEOTIDE SEQUENCE</scope>
    <source>
        <strain evidence="4">Stay&amp;Tobe</strain>
        <tissue evidence="4">Testes</tissue>
    </source>
</reference>
<dbReference type="InterPro" id="IPR043504">
    <property type="entry name" value="Peptidase_S1_PA_chymotrypsin"/>
</dbReference>
<dbReference type="Gene3D" id="2.40.10.10">
    <property type="entry name" value="Trypsin-like serine proteases"/>
    <property type="match status" value="1"/>
</dbReference>
<dbReference type="Proteomes" id="UP001233999">
    <property type="component" value="Unassembled WGS sequence"/>
</dbReference>
<dbReference type="EMBL" id="JASPKZ010007785">
    <property type="protein sequence ID" value="KAJ9582616.1"/>
    <property type="molecule type" value="Genomic_DNA"/>
</dbReference>
<comment type="similarity">
    <text evidence="2">Belongs to the peptidase S1 family. CLIP subfamily.</text>
</comment>
<dbReference type="SUPFAM" id="SSF50494">
    <property type="entry name" value="Trypsin-like serine proteases"/>
    <property type="match status" value="1"/>
</dbReference>
<dbReference type="GO" id="GO:0006508">
    <property type="term" value="P:proteolysis"/>
    <property type="evidence" value="ECO:0007669"/>
    <property type="project" value="InterPro"/>
</dbReference>
<dbReference type="PROSITE" id="PS00135">
    <property type="entry name" value="TRYPSIN_SER"/>
    <property type="match status" value="1"/>
</dbReference>
<keyword evidence="5" id="KW-1185">Reference proteome</keyword>
<dbReference type="GO" id="GO:0004252">
    <property type="term" value="F:serine-type endopeptidase activity"/>
    <property type="evidence" value="ECO:0007669"/>
    <property type="project" value="InterPro"/>
</dbReference>
<dbReference type="Pfam" id="PF00089">
    <property type="entry name" value="Trypsin"/>
    <property type="match status" value="1"/>
</dbReference>
<keyword evidence="1" id="KW-1015">Disulfide bond</keyword>
<feature type="non-terminal residue" evidence="4">
    <location>
        <position position="1"/>
    </location>
</feature>
<evidence type="ECO:0000259" key="3">
    <source>
        <dbReference type="PROSITE" id="PS50240"/>
    </source>
</evidence>
<accession>A0AAD7ZLN0</accession>
<dbReference type="InterPro" id="IPR001254">
    <property type="entry name" value="Trypsin_dom"/>
</dbReference>
<feature type="domain" description="Peptidase S1" evidence="3">
    <location>
        <begin position="1"/>
        <end position="97"/>
    </location>
</feature>
<dbReference type="PROSITE" id="PS50240">
    <property type="entry name" value="TRYPSIN_DOM"/>
    <property type="match status" value="1"/>
</dbReference>
<evidence type="ECO:0000256" key="2">
    <source>
        <dbReference type="ARBA" id="ARBA00024195"/>
    </source>
</evidence>